<keyword evidence="17" id="KW-1185">Reference proteome</keyword>
<keyword evidence="6" id="KW-0418">Kinase</keyword>
<evidence type="ECO:0000256" key="12">
    <source>
        <dbReference type="SAM" id="MobiDB-lite"/>
    </source>
</evidence>
<dbReference type="CDD" id="cd17546">
    <property type="entry name" value="REC_hyHK_CKI1_RcsC-like"/>
    <property type="match status" value="1"/>
</dbReference>
<reference evidence="16" key="1">
    <citation type="journal article" date="2023" name="Mol. Phylogenet. Evol.">
        <title>Genome-scale phylogeny and comparative genomics of the fungal order Sordariales.</title>
        <authorList>
            <person name="Hensen N."/>
            <person name="Bonometti L."/>
            <person name="Westerberg I."/>
            <person name="Brannstrom I.O."/>
            <person name="Guillou S."/>
            <person name="Cros-Aarteil S."/>
            <person name="Calhoun S."/>
            <person name="Haridas S."/>
            <person name="Kuo A."/>
            <person name="Mondo S."/>
            <person name="Pangilinan J."/>
            <person name="Riley R."/>
            <person name="LaButti K."/>
            <person name="Andreopoulos B."/>
            <person name="Lipzen A."/>
            <person name="Chen C."/>
            <person name="Yan M."/>
            <person name="Daum C."/>
            <person name="Ng V."/>
            <person name="Clum A."/>
            <person name="Steindorff A."/>
            <person name="Ohm R.A."/>
            <person name="Martin F."/>
            <person name="Silar P."/>
            <person name="Natvig D.O."/>
            <person name="Lalanne C."/>
            <person name="Gautier V."/>
            <person name="Ament-Velasquez S.L."/>
            <person name="Kruys A."/>
            <person name="Hutchinson M.I."/>
            <person name="Powell A.J."/>
            <person name="Barry K."/>
            <person name="Miller A.N."/>
            <person name="Grigoriev I.V."/>
            <person name="Debuchy R."/>
            <person name="Gladieux P."/>
            <person name="Hiltunen Thoren M."/>
            <person name="Johannesson H."/>
        </authorList>
    </citation>
    <scope>NUCLEOTIDE SEQUENCE</scope>
    <source>
        <strain evidence="16">CBS 118394</strain>
    </source>
</reference>
<gene>
    <name evidence="16" type="ORF">B0H66DRAFT_641716</name>
</gene>
<evidence type="ECO:0000256" key="7">
    <source>
        <dbReference type="ARBA" id="ARBA00022840"/>
    </source>
</evidence>
<dbReference type="Pfam" id="PF08446">
    <property type="entry name" value="PAS_2"/>
    <property type="match status" value="1"/>
</dbReference>
<evidence type="ECO:0000256" key="2">
    <source>
        <dbReference type="ARBA" id="ARBA00022553"/>
    </source>
</evidence>
<dbReference type="GO" id="GO:0009584">
    <property type="term" value="P:detection of visible light"/>
    <property type="evidence" value="ECO:0007669"/>
    <property type="project" value="InterPro"/>
</dbReference>
<dbReference type="SUPFAM" id="SSF55781">
    <property type="entry name" value="GAF domain-like"/>
    <property type="match status" value="2"/>
</dbReference>
<feature type="modified residue" description="4-aspartylphosphate" evidence="11">
    <location>
        <position position="1093"/>
    </location>
</feature>
<reference evidence="16" key="2">
    <citation type="submission" date="2023-06" db="EMBL/GenBank/DDBJ databases">
        <authorList>
            <consortium name="Lawrence Berkeley National Laboratory"/>
            <person name="Haridas S."/>
            <person name="Hensen N."/>
            <person name="Bonometti L."/>
            <person name="Westerberg I."/>
            <person name="Brannstrom I.O."/>
            <person name="Guillou S."/>
            <person name="Cros-Aarteil S."/>
            <person name="Calhoun S."/>
            <person name="Kuo A."/>
            <person name="Mondo S."/>
            <person name="Pangilinan J."/>
            <person name="Riley R."/>
            <person name="Labutti K."/>
            <person name="Andreopoulos B."/>
            <person name="Lipzen A."/>
            <person name="Chen C."/>
            <person name="Yanf M."/>
            <person name="Daum C."/>
            <person name="Ng V."/>
            <person name="Clum A."/>
            <person name="Steindorff A."/>
            <person name="Ohm R."/>
            <person name="Martin F."/>
            <person name="Silar P."/>
            <person name="Natvig D."/>
            <person name="Lalanne C."/>
            <person name="Gautier V."/>
            <person name="Ament-Velasquez S.L."/>
            <person name="Kruys A."/>
            <person name="Hutchinson M.I."/>
            <person name="Powell A.J."/>
            <person name="Barry K."/>
            <person name="Miller A.N."/>
            <person name="Grigoriev I.V."/>
            <person name="Debuchy R."/>
            <person name="Gladieux P."/>
            <person name="Thoren M.H."/>
            <person name="Johannesson H."/>
        </authorList>
    </citation>
    <scope>NUCLEOTIDE SEQUENCE</scope>
    <source>
        <strain evidence="16">CBS 118394</strain>
    </source>
</reference>
<keyword evidence="5" id="KW-0547">Nucleotide-binding</keyword>
<dbReference type="InterPro" id="IPR011006">
    <property type="entry name" value="CheY-like_superfamily"/>
</dbReference>
<dbReference type="SMART" id="SM00388">
    <property type="entry name" value="HisKA"/>
    <property type="match status" value="1"/>
</dbReference>
<evidence type="ECO:0000313" key="16">
    <source>
        <dbReference type="EMBL" id="KAK3316987.1"/>
    </source>
</evidence>
<dbReference type="PROSITE" id="PS50110">
    <property type="entry name" value="RESPONSE_REGULATORY"/>
    <property type="match status" value="1"/>
</dbReference>
<comment type="caution">
    <text evidence="16">The sequence shown here is derived from an EMBL/GenBank/DDBJ whole genome shotgun (WGS) entry which is preliminary data.</text>
</comment>
<dbReference type="PANTHER" id="PTHR43065:SF10">
    <property type="entry name" value="PEROXIDE STRESS-ACTIVATED HISTIDINE KINASE MAK3"/>
    <property type="match status" value="1"/>
</dbReference>
<dbReference type="SUPFAM" id="SSF47384">
    <property type="entry name" value="Homodimeric domain of signal transducing histidine kinase"/>
    <property type="match status" value="1"/>
</dbReference>
<dbReference type="CDD" id="cd00082">
    <property type="entry name" value="HisKA"/>
    <property type="match status" value="1"/>
</dbReference>
<keyword evidence="3" id="KW-0716">Sensory transduction</keyword>
<dbReference type="SMART" id="SM00448">
    <property type="entry name" value="REC"/>
    <property type="match status" value="1"/>
</dbReference>
<dbReference type="Proteomes" id="UP001283341">
    <property type="component" value="Unassembled WGS sequence"/>
</dbReference>
<feature type="domain" description="Histidine kinase" evidence="14">
    <location>
        <begin position="730"/>
        <end position="966"/>
    </location>
</feature>
<dbReference type="SMART" id="SM00387">
    <property type="entry name" value="HATPase_c"/>
    <property type="match status" value="1"/>
</dbReference>
<evidence type="ECO:0000259" key="14">
    <source>
        <dbReference type="PROSITE" id="PS50109"/>
    </source>
</evidence>
<keyword evidence="7" id="KW-0067">ATP-binding</keyword>
<dbReference type="InterPro" id="IPR003018">
    <property type="entry name" value="GAF"/>
</dbReference>
<keyword evidence="4" id="KW-0808">Transferase</keyword>
<evidence type="ECO:0000256" key="11">
    <source>
        <dbReference type="PROSITE-ProRule" id="PRU00169"/>
    </source>
</evidence>
<dbReference type="Gene3D" id="3.30.565.10">
    <property type="entry name" value="Histidine kinase-like ATPase, C-terminal domain"/>
    <property type="match status" value="1"/>
</dbReference>
<keyword evidence="2 11" id="KW-0597">Phosphoprotein</keyword>
<evidence type="ECO:0000259" key="15">
    <source>
        <dbReference type="PROSITE" id="PS50110"/>
    </source>
</evidence>
<dbReference type="InterPro" id="IPR013515">
    <property type="entry name" value="Phytochrome_cen-reg"/>
</dbReference>
<dbReference type="InterPro" id="IPR043150">
    <property type="entry name" value="Phytochrome_PHY_sf"/>
</dbReference>
<dbReference type="PANTHER" id="PTHR43065">
    <property type="entry name" value="SENSOR HISTIDINE KINASE"/>
    <property type="match status" value="1"/>
</dbReference>
<dbReference type="Gene3D" id="3.30.450.40">
    <property type="match status" value="1"/>
</dbReference>
<dbReference type="GO" id="GO:0006355">
    <property type="term" value="P:regulation of DNA-templated transcription"/>
    <property type="evidence" value="ECO:0007669"/>
    <property type="project" value="InterPro"/>
</dbReference>
<dbReference type="Gene3D" id="3.30.450.270">
    <property type="match status" value="1"/>
</dbReference>
<accession>A0AAE0I1U3</accession>
<name>A0AAE0I1U3_9PEZI</name>
<dbReference type="InterPro" id="IPR001789">
    <property type="entry name" value="Sig_transdc_resp-reg_receiver"/>
</dbReference>
<dbReference type="EMBL" id="JAUEDM010000005">
    <property type="protein sequence ID" value="KAK3316987.1"/>
    <property type="molecule type" value="Genomic_DNA"/>
</dbReference>
<dbReference type="Gene3D" id="1.10.287.130">
    <property type="match status" value="1"/>
</dbReference>
<dbReference type="InterPro" id="IPR003661">
    <property type="entry name" value="HisK_dim/P_dom"/>
</dbReference>
<dbReference type="InterPro" id="IPR013654">
    <property type="entry name" value="PAS_2"/>
</dbReference>
<dbReference type="Pfam" id="PF02518">
    <property type="entry name" value="HATPase_c"/>
    <property type="match status" value="1"/>
</dbReference>
<evidence type="ECO:0000256" key="8">
    <source>
        <dbReference type="ARBA" id="ARBA00022991"/>
    </source>
</evidence>
<proteinExistence type="predicted"/>
<dbReference type="Gene3D" id="3.30.450.20">
    <property type="entry name" value="PAS domain"/>
    <property type="match status" value="1"/>
</dbReference>
<evidence type="ECO:0000256" key="10">
    <source>
        <dbReference type="ARBA" id="ARBA00023170"/>
    </source>
</evidence>
<dbReference type="PROSITE" id="PS50046">
    <property type="entry name" value="PHYTOCHROME_2"/>
    <property type="match status" value="1"/>
</dbReference>
<dbReference type="InterPro" id="IPR003594">
    <property type="entry name" value="HATPase_dom"/>
</dbReference>
<evidence type="ECO:0000259" key="13">
    <source>
        <dbReference type="PROSITE" id="PS50046"/>
    </source>
</evidence>
<dbReference type="Pfam" id="PF00360">
    <property type="entry name" value="PHY"/>
    <property type="match status" value="1"/>
</dbReference>
<evidence type="ECO:0000256" key="9">
    <source>
        <dbReference type="ARBA" id="ARBA00023012"/>
    </source>
</evidence>
<dbReference type="InterPro" id="IPR016132">
    <property type="entry name" value="Phyto_chromo_attachment"/>
</dbReference>
<dbReference type="SUPFAM" id="SSF55785">
    <property type="entry name" value="PYP-like sensor domain (PAS domain)"/>
    <property type="match status" value="1"/>
</dbReference>
<dbReference type="InterPro" id="IPR005467">
    <property type="entry name" value="His_kinase_dom"/>
</dbReference>
<evidence type="ECO:0000256" key="5">
    <source>
        <dbReference type="ARBA" id="ARBA00022741"/>
    </source>
</evidence>
<feature type="domain" description="Response regulatory" evidence="15">
    <location>
        <begin position="1042"/>
        <end position="1171"/>
    </location>
</feature>
<dbReference type="InterPro" id="IPR029016">
    <property type="entry name" value="GAF-like_dom_sf"/>
</dbReference>
<dbReference type="InterPro" id="IPR036097">
    <property type="entry name" value="HisK_dim/P_sf"/>
</dbReference>
<feature type="compositionally biased region" description="Polar residues" evidence="12">
    <location>
        <begin position="50"/>
        <end position="60"/>
    </location>
</feature>
<dbReference type="PRINTS" id="PR01033">
    <property type="entry name" value="PHYTOCHROME"/>
</dbReference>
<evidence type="ECO:0000313" key="17">
    <source>
        <dbReference type="Proteomes" id="UP001283341"/>
    </source>
</evidence>
<dbReference type="Pfam" id="PF01590">
    <property type="entry name" value="GAF"/>
    <property type="match status" value="1"/>
</dbReference>
<organism evidence="16 17">
    <name type="scientific">Apodospora peruviana</name>
    <dbReference type="NCBI Taxonomy" id="516989"/>
    <lineage>
        <taxon>Eukaryota</taxon>
        <taxon>Fungi</taxon>
        <taxon>Dikarya</taxon>
        <taxon>Ascomycota</taxon>
        <taxon>Pezizomycotina</taxon>
        <taxon>Sordariomycetes</taxon>
        <taxon>Sordariomycetidae</taxon>
        <taxon>Sordariales</taxon>
        <taxon>Lasiosphaeriaceae</taxon>
        <taxon>Apodospora</taxon>
    </lineage>
</organism>
<dbReference type="Pfam" id="PF00072">
    <property type="entry name" value="Response_reg"/>
    <property type="match status" value="1"/>
</dbReference>
<evidence type="ECO:0000256" key="4">
    <source>
        <dbReference type="ARBA" id="ARBA00022679"/>
    </source>
</evidence>
<keyword evidence="8" id="KW-0157">Chromophore</keyword>
<keyword evidence="10" id="KW-0675">Receptor</keyword>
<dbReference type="Pfam" id="PF00512">
    <property type="entry name" value="HisKA"/>
    <property type="match status" value="1"/>
</dbReference>
<keyword evidence="9" id="KW-0902">Two-component regulatory system</keyword>
<dbReference type="InterPro" id="IPR001294">
    <property type="entry name" value="Phytochrome"/>
</dbReference>
<feature type="region of interest" description="Disordered" evidence="12">
    <location>
        <begin position="1264"/>
        <end position="1289"/>
    </location>
</feature>
<protein>
    <submittedName>
        <fullName evidence="16">Phytochrome-like protein</fullName>
    </submittedName>
</protein>
<keyword evidence="1" id="KW-0600">Photoreceptor protein</keyword>
<sequence>MASNSDEHEVIERVFPIRLSILESSPFLHNISEQLESKLSVVPVAEQDQDSCTTSPNQLLTAGAGPASRSDHPSPLSSVSHNEEEPDGSLLQVPATPEIEMTDCSGSASSGDGSFSNDISRLTNKFEYALTNDGRHGVMQGTRRAFTRCEDELIHIPGAIQSFGILIALRGTSEGLFIPRIVSENSYDVCHYSPAELFALDNFGQTLPIFQRPTFNAKLREVSITYENRGKSQEPIVFDFSFSDPMGRLIPCWCAAHYLGGDTDLYVCEFELQDYSMHPQYVPVDATTEPQNPVDTLGSDHMDVATVSSLHSRSQPIFTPRSGPSWGGIDPNISSVEVVGVATNIQRQLSQVSDLQSLLDHIVGTVREISGFNRVMVYQFDHEFNGTVVAELMDPKASLDVYKGMHFPASDIPPQARQLYMINKVRVLFDRTQETARLVGRDSSDIAVPLDLTHSYLRAMSPVHLKYLANMGVRSSMSMSLEYEGSLWGLIVCHSYGPTATRVPFSIREMSYSVGMLASICLEKILNSNKLQARRIIETLQSGERQGSPNECITASSDELLRLFEADCGFLVVEGDARTIGRLSSYTEAVTLLKYLFFRASRTILFSNNIRSDFKDLHYKPGFKSIAGVLYIPLSGSTDDCVVFYRKTQIKEVHWAGRPNLKNGEFGNLEPRNSFKKWTEVVDGTSKGWTSEQANMAAMAQLVYGSFIRVWRAKENAVKETRLKRLLLHDASHQVRTPLNAVINYLEMALEKPLEDSTKHALTRSYTASKSLIYVIDDLLNLTGSSAPGSVAPLSDPFDLDVCLDEALDPLKRLAREKDIEIVVSSGVGTARYFRGDPPSLQRAVSIMVENAIEHSISSGSKIFVEWTDLQTEQKSSIMRIAVTDSGPGLSERELDDMFQEFEQVPDEDFDEASLEQTMSPRAEVLRVGVGLAFVARYVKQRSGQLKVTSAKGRGSTFAIEVPFVVASRAPSLASRRDASPLPVLPMPGPPNLCLGPGHGVGTTPSASPAVQLSPPITATTPNPTLLIPSRTTATPSASSFNIIVADDNMINVQILERRLSKMGHRVLVGRDGQDCFNIFVANQSSVDFVLMDLNMPVVDGWESARMIREQEHKTPIPSRAVQICGRTPIFAVSGMLRRSDEELYVKAGFDGLMPKPIDMKRLAVCLAGALDGHTCTTAGLYDDARFELGGWFPPTKRVELYGEPIVGKAPVLQQTEQHTSLDDIASGGRSAGEELVAAAASSNNKRGSAALFVDGGVSSGSVDDGTGVGYEDRGRDPAGIAGLHGGLN</sequence>
<dbReference type="Gene3D" id="3.40.50.2300">
    <property type="match status" value="1"/>
</dbReference>
<evidence type="ECO:0000256" key="3">
    <source>
        <dbReference type="ARBA" id="ARBA00022606"/>
    </source>
</evidence>
<dbReference type="SUPFAM" id="SSF52172">
    <property type="entry name" value="CheY-like"/>
    <property type="match status" value="1"/>
</dbReference>
<dbReference type="GO" id="GO:0005524">
    <property type="term" value="F:ATP binding"/>
    <property type="evidence" value="ECO:0007669"/>
    <property type="project" value="UniProtKB-KW"/>
</dbReference>
<dbReference type="GO" id="GO:0009881">
    <property type="term" value="F:photoreceptor activity"/>
    <property type="evidence" value="ECO:0007669"/>
    <property type="project" value="UniProtKB-KW"/>
</dbReference>
<feature type="domain" description="Phytochrome chromophore attachment site" evidence="13">
    <location>
        <begin position="354"/>
        <end position="508"/>
    </location>
</feature>
<dbReference type="PROSITE" id="PS50109">
    <property type="entry name" value="HIS_KIN"/>
    <property type="match status" value="1"/>
</dbReference>
<dbReference type="SUPFAM" id="SSF55874">
    <property type="entry name" value="ATPase domain of HSP90 chaperone/DNA topoisomerase II/histidine kinase"/>
    <property type="match status" value="1"/>
</dbReference>
<evidence type="ECO:0000256" key="6">
    <source>
        <dbReference type="ARBA" id="ARBA00022777"/>
    </source>
</evidence>
<evidence type="ECO:0000256" key="1">
    <source>
        <dbReference type="ARBA" id="ARBA00022543"/>
    </source>
</evidence>
<feature type="region of interest" description="Disordered" evidence="12">
    <location>
        <begin position="49"/>
        <end position="90"/>
    </location>
</feature>
<dbReference type="InterPro" id="IPR036890">
    <property type="entry name" value="HATPase_C_sf"/>
</dbReference>
<dbReference type="GO" id="GO:0000155">
    <property type="term" value="F:phosphorelay sensor kinase activity"/>
    <property type="evidence" value="ECO:0007669"/>
    <property type="project" value="InterPro"/>
</dbReference>
<dbReference type="InterPro" id="IPR035965">
    <property type="entry name" value="PAS-like_dom_sf"/>
</dbReference>